<dbReference type="AlphaFoldDB" id="A0AAR5P567"/>
<dbReference type="SUPFAM" id="SSF53474">
    <property type="entry name" value="alpha/beta-Hydrolases"/>
    <property type="match status" value="1"/>
</dbReference>
<feature type="domain" description="Carboxylesterase type B" evidence="5">
    <location>
        <begin position="7"/>
        <end position="515"/>
    </location>
</feature>
<evidence type="ECO:0000259" key="5">
    <source>
        <dbReference type="Pfam" id="PF00135"/>
    </source>
</evidence>
<dbReference type="Proteomes" id="UP000019118">
    <property type="component" value="Unassembled WGS sequence"/>
</dbReference>
<dbReference type="PANTHER" id="PTHR43142:SF1">
    <property type="entry name" value="CARBOXYLIC ESTER HYDROLASE"/>
    <property type="match status" value="1"/>
</dbReference>
<keyword evidence="7" id="KW-1185">Reference proteome</keyword>
<evidence type="ECO:0000256" key="1">
    <source>
        <dbReference type="ARBA" id="ARBA00005964"/>
    </source>
</evidence>
<evidence type="ECO:0000313" key="7">
    <source>
        <dbReference type="Proteomes" id="UP000019118"/>
    </source>
</evidence>
<dbReference type="PANTHER" id="PTHR43142">
    <property type="entry name" value="CARBOXYLIC ESTER HYDROLASE"/>
    <property type="match status" value="1"/>
</dbReference>
<organism evidence="6 7">
    <name type="scientific">Dendroctonus ponderosae</name>
    <name type="common">Mountain pine beetle</name>
    <dbReference type="NCBI Taxonomy" id="77166"/>
    <lineage>
        <taxon>Eukaryota</taxon>
        <taxon>Metazoa</taxon>
        <taxon>Ecdysozoa</taxon>
        <taxon>Arthropoda</taxon>
        <taxon>Hexapoda</taxon>
        <taxon>Insecta</taxon>
        <taxon>Pterygota</taxon>
        <taxon>Neoptera</taxon>
        <taxon>Endopterygota</taxon>
        <taxon>Coleoptera</taxon>
        <taxon>Polyphaga</taxon>
        <taxon>Cucujiformia</taxon>
        <taxon>Curculionidae</taxon>
        <taxon>Scolytinae</taxon>
        <taxon>Dendroctonus</taxon>
    </lineage>
</organism>
<evidence type="ECO:0000256" key="2">
    <source>
        <dbReference type="ARBA" id="ARBA00022487"/>
    </source>
</evidence>
<gene>
    <name evidence="6" type="primary">109534900</name>
</gene>
<evidence type="ECO:0000256" key="3">
    <source>
        <dbReference type="ARBA" id="ARBA00022801"/>
    </source>
</evidence>
<dbReference type="EnsemblMetazoa" id="XM_019900696.1">
    <property type="protein sequence ID" value="XP_019756255.1"/>
    <property type="gene ID" value="LOC109534900"/>
</dbReference>
<dbReference type="PROSITE" id="PS00941">
    <property type="entry name" value="CARBOXYLESTERASE_B_2"/>
    <property type="match status" value="1"/>
</dbReference>
<accession>A0AAR5P567</accession>
<dbReference type="GO" id="GO:0052689">
    <property type="term" value="F:carboxylic ester hydrolase activity"/>
    <property type="evidence" value="ECO:0007669"/>
    <property type="project" value="UniProtKB-KW"/>
</dbReference>
<name>A0AAR5P567_DENPD</name>
<evidence type="ECO:0000256" key="4">
    <source>
        <dbReference type="ARBA" id="ARBA00023180"/>
    </source>
</evidence>
<dbReference type="Gene3D" id="3.40.50.1820">
    <property type="entry name" value="alpha/beta hydrolase"/>
    <property type="match status" value="1"/>
</dbReference>
<dbReference type="InterPro" id="IPR019819">
    <property type="entry name" value="Carboxylesterase_B_CS"/>
</dbReference>
<dbReference type="KEGG" id="dpa:109534900"/>
<reference evidence="7" key="1">
    <citation type="journal article" date="2013" name="Genome Biol.">
        <title>Draft genome of the mountain pine beetle, Dendroctonus ponderosae Hopkins, a major forest pest.</title>
        <authorList>
            <person name="Keeling C.I."/>
            <person name="Yuen M.M."/>
            <person name="Liao N.Y."/>
            <person name="Docking T.R."/>
            <person name="Chan S.K."/>
            <person name="Taylor G.A."/>
            <person name="Palmquist D.L."/>
            <person name="Jackman S.D."/>
            <person name="Nguyen A."/>
            <person name="Li M."/>
            <person name="Henderson H."/>
            <person name="Janes J.K."/>
            <person name="Zhao Y."/>
            <person name="Pandoh P."/>
            <person name="Moore R."/>
            <person name="Sperling F.A."/>
            <person name="Huber D.P."/>
            <person name="Birol I."/>
            <person name="Jones S.J."/>
            <person name="Bohlmann J."/>
        </authorList>
    </citation>
    <scope>NUCLEOTIDE SEQUENCE</scope>
</reference>
<keyword evidence="2" id="KW-0719">Serine esterase</keyword>
<sequence>MIWSEAPIAITPDGKLRGATDENIDGQTFLKFVGIRYGKPPVGSLRFQPPQPVDHWEGVKEATNIGKSSISREEMTSKIEGDEDCLYLNVYTQQLPGNSSKLRPVMFYIHGGGFVFGSSRPGIHGPKFLMTKDVVLVTINYRLGILGFLSIDGTDVTGNMGLKDQNLALKWVQRNISSFNGDPNNVTIFGESAGSAAVHAHVLSPASKGLFHKAILQSGTALNYWFWGSKNNARYIVELLGKKAGTEEEALEILKQTPALEIFNAQEKLRDLTHSSEMRPISPVLEAPGKTAFLTEDPRDIIKNGTYNQVPIVLGYTDKEGYLLDFMRALVKEEPKPLELEKELPFELNLKPDSDELKNVVALIGKFYSENQYDDYDIITDSWFLAGIVEAAEKHLETSKHPVYLYRMSICSNLNYFKAKTRPLDSAGASHADDLGYLWHMEVTPEFERGSVEDRYMRIFVDLWTNFAQFGNPTVDDSLGVSWSPIERKKELRLLDIGQPLAVKHIPEIDRINLWRQIYKSNFPKFS</sequence>
<proteinExistence type="inferred from homology"/>
<protein>
    <recommendedName>
        <fullName evidence="5">Carboxylesterase type B domain-containing protein</fullName>
    </recommendedName>
</protein>
<reference evidence="6" key="2">
    <citation type="submission" date="2024-08" db="UniProtKB">
        <authorList>
            <consortium name="EnsemblMetazoa"/>
        </authorList>
    </citation>
    <scope>IDENTIFICATION</scope>
</reference>
<keyword evidence="4" id="KW-0325">Glycoprotein</keyword>
<dbReference type="InterPro" id="IPR029058">
    <property type="entry name" value="AB_hydrolase_fold"/>
</dbReference>
<dbReference type="Pfam" id="PF00135">
    <property type="entry name" value="COesterase"/>
    <property type="match status" value="1"/>
</dbReference>
<evidence type="ECO:0000313" key="6">
    <source>
        <dbReference type="EnsemblMetazoa" id="XP_019756255.1"/>
    </source>
</evidence>
<keyword evidence="3" id="KW-0378">Hydrolase</keyword>
<comment type="similarity">
    <text evidence="1">Belongs to the type-B carboxylesterase/lipase family.</text>
</comment>
<dbReference type="InterPro" id="IPR002018">
    <property type="entry name" value="CarbesteraseB"/>
</dbReference>